<dbReference type="CDD" id="cd05233">
    <property type="entry name" value="SDR_c"/>
    <property type="match status" value="1"/>
</dbReference>
<evidence type="ECO:0000313" key="4">
    <source>
        <dbReference type="EMBL" id="GES37434.1"/>
    </source>
</evidence>
<dbReference type="Proteomes" id="UP000325466">
    <property type="component" value="Unassembled WGS sequence"/>
</dbReference>
<dbReference type="InterPro" id="IPR036291">
    <property type="entry name" value="NAD(P)-bd_dom_sf"/>
</dbReference>
<evidence type="ECO:0000256" key="1">
    <source>
        <dbReference type="ARBA" id="ARBA00006484"/>
    </source>
</evidence>
<protein>
    <submittedName>
        <fullName evidence="4">Short chain oxidoreductase</fullName>
    </submittedName>
</protein>
<reference evidence="4 5" key="1">
    <citation type="journal article" date="2018" name="Biodegradation">
        <title>1,4-Dioxane degradation characteristics of Rhodococcus aetherivorans JCM 14343.</title>
        <authorList>
            <person name="Inoue D."/>
            <person name="Tsunoda T."/>
            <person name="Yamamoto N."/>
            <person name="Ike M."/>
            <person name="Sei K."/>
        </authorList>
    </citation>
    <scope>NUCLEOTIDE SEQUENCE [LARGE SCALE GENOMIC DNA]</scope>
    <source>
        <strain evidence="4 5">JCM 14343</strain>
    </source>
</reference>
<comment type="caution">
    <text evidence="4">The sequence shown here is derived from an EMBL/GenBank/DDBJ whole genome shotgun (WGS) entry which is preliminary data.</text>
</comment>
<dbReference type="EMBL" id="BLAH01000085">
    <property type="protein sequence ID" value="GES37434.1"/>
    <property type="molecule type" value="Genomic_DNA"/>
</dbReference>
<evidence type="ECO:0000259" key="3">
    <source>
        <dbReference type="SMART" id="SM00822"/>
    </source>
</evidence>
<evidence type="ECO:0000313" key="5">
    <source>
        <dbReference type="Proteomes" id="UP000325466"/>
    </source>
</evidence>
<dbReference type="InterPro" id="IPR057326">
    <property type="entry name" value="KR_dom"/>
</dbReference>
<proteinExistence type="inferred from homology"/>
<dbReference type="PANTHER" id="PTHR44196">
    <property type="entry name" value="DEHYDROGENASE/REDUCTASE SDR FAMILY MEMBER 7B"/>
    <property type="match status" value="1"/>
</dbReference>
<dbReference type="PRINTS" id="PR00081">
    <property type="entry name" value="GDHRDH"/>
</dbReference>
<dbReference type="Pfam" id="PF00106">
    <property type="entry name" value="adh_short"/>
    <property type="match status" value="1"/>
</dbReference>
<sequence>MMRVSGAMTETRPLALVTGASSGIGLELARLFGRDGYDLILVARSDALDDATRALAATGAAVIPVRADLRTVTGVEEVCTAVTATGRPLAAAALNAGTGQGGLFVDTGLEDQLEVVDVNVRSTVHLAKYVLDGMAGRGTGRVLITSSVVSEMPGPYQVVYNASKSFLQSFSEGLHEELRGTGVTVTALMPGATDTPFFRKAGMADAPIARGPKDDPAKVARKGYEAMLKGKRKVVASSPMSKAMAAAATVTPDSVKAFLHRFMAAPASAPR</sequence>
<accession>A0ABQ0YLP4</accession>
<keyword evidence="2" id="KW-0560">Oxidoreductase</keyword>
<dbReference type="PANTHER" id="PTHR44196:SF2">
    <property type="entry name" value="SHORT-CHAIN DEHYDROGENASE-RELATED"/>
    <property type="match status" value="1"/>
</dbReference>
<dbReference type="SUPFAM" id="SSF51735">
    <property type="entry name" value="NAD(P)-binding Rossmann-fold domains"/>
    <property type="match status" value="1"/>
</dbReference>
<evidence type="ECO:0000256" key="2">
    <source>
        <dbReference type="ARBA" id="ARBA00023002"/>
    </source>
</evidence>
<dbReference type="InterPro" id="IPR020904">
    <property type="entry name" value="Sc_DH/Rdtase_CS"/>
</dbReference>
<organism evidence="4 5">
    <name type="scientific">Rhodococcus aetherivorans</name>
    <dbReference type="NCBI Taxonomy" id="191292"/>
    <lineage>
        <taxon>Bacteria</taxon>
        <taxon>Bacillati</taxon>
        <taxon>Actinomycetota</taxon>
        <taxon>Actinomycetes</taxon>
        <taxon>Mycobacteriales</taxon>
        <taxon>Nocardiaceae</taxon>
        <taxon>Rhodococcus</taxon>
    </lineage>
</organism>
<dbReference type="InterPro" id="IPR002347">
    <property type="entry name" value="SDR_fam"/>
</dbReference>
<comment type="similarity">
    <text evidence="1">Belongs to the short-chain dehydrogenases/reductases (SDR) family.</text>
</comment>
<dbReference type="SMART" id="SM00822">
    <property type="entry name" value="PKS_KR"/>
    <property type="match status" value="1"/>
</dbReference>
<name>A0ABQ0YLP4_9NOCA</name>
<keyword evidence="5" id="KW-1185">Reference proteome</keyword>
<dbReference type="PROSITE" id="PS00061">
    <property type="entry name" value="ADH_SHORT"/>
    <property type="match status" value="1"/>
</dbReference>
<dbReference type="Gene3D" id="3.40.50.720">
    <property type="entry name" value="NAD(P)-binding Rossmann-like Domain"/>
    <property type="match status" value="1"/>
</dbReference>
<gene>
    <name evidence="4" type="ORF">RAJCM14343_2688</name>
</gene>
<feature type="domain" description="Ketoreductase" evidence="3">
    <location>
        <begin position="13"/>
        <end position="191"/>
    </location>
</feature>